<dbReference type="Pfam" id="PF02639">
    <property type="entry name" value="DUF188"/>
    <property type="match status" value="1"/>
</dbReference>
<proteinExistence type="inferred from homology"/>
<protein>
    <recommendedName>
        <fullName evidence="2">UPF0178 protein FYJ68_07465</fullName>
    </recommendedName>
</protein>
<gene>
    <name evidence="3" type="ORF">FYJ68_07465</name>
</gene>
<reference evidence="3 4" key="1">
    <citation type="submission" date="2019-08" db="EMBL/GenBank/DDBJ databases">
        <title>In-depth cultivation of the pig gut microbiome towards novel bacterial diversity and tailored functional studies.</title>
        <authorList>
            <person name="Wylensek D."/>
            <person name="Hitch T.C.A."/>
            <person name="Clavel T."/>
        </authorList>
    </citation>
    <scope>NUCLEOTIDE SEQUENCE [LARGE SCALE GENOMIC DNA]</scope>
    <source>
        <strain evidence="3 4">CA-Schmier-601-WT-1</strain>
    </source>
</reference>
<sequence>MVTKLYIDADACPVTREALAAARVQGVPCIIAGNSTQNLERYIHASDPREPQDPSRPDRGFWVDTIQVGVGADSADFAIASAVTPADVVVTQDIGLADIVLGRGARAIGVRGHVYNPLTIDSMMFIRHEEKKVRRAGGRTKGPAAFTDEDRERFSHNLARLLREAHQAG</sequence>
<comment type="similarity">
    <text evidence="1 2">Belongs to the UPF0178 family.</text>
</comment>
<dbReference type="InterPro" id="IPR003791">
    <property type="entry name" value="UPF0178"/>
</dbReference>
<keyword evidence="4" id="KW-1185">Reference proteome</keyword>
<name>A0A6N7XPN0_9ACTN</name>
<evidence type="ECO:0000256" key="2">
    <source>
        <dbReference type="HAMAP-Rule" id="MF_00489"/>
    </source>
</evidence>
<dbReference type="AlphaFoldDB" id="A0A6N7XPN0"/>
<dbReference type="PANTHER" id="PTHR35146:SF1">
    <property type="entry name" value="UPF0178 PROTEIN YAII"/>
    <property type="match status" value="1"/>
</dbReference>
<dbReference type="PANTHER" id="PTHR35146">
    <property type="entry name" value="UPF0178 PROTEIN YAII"/>
    <property type="match status" value="1"/>
</dbReference>
<evidence type="ECO:0000256" key="1">
    <source>
        <dbReference type="ARBA" id="ARBA00008522"/>
    </source>
</evidence>
<comment type="caution">
    <text evidence="3">The sequence shown here is derived from an EMBL/GenBank/DDBJ whole genome shotgun (WGS) entry which is preliminary data.</text>
</comment>
<organism evidence="3 4">
    <name type="scientific">Olsenella porci</name>
    <dbReference type="NCBI Taxonomy" id="2652279"/>
    <lineage>
        <taxon>Bacteria</taxon>
        <taxon>Bacillati</taxon>
        <taxon>Actinomycetota</taxon>
        <taxon>Coriobacteriia</taxon>
        <taxon>Coriobacteriales</taxon>
        <taxon>Atopobiaceae</taxon>
        <taxon>Olsenella</taxon>
    </lineage>
</organism>
<evidence type="ECO:0000313" key="3">
    <source>
        <dbReference type="EMBL" id="MST72944.1"/>
    </source>
</evidence>
<dbReference type="EMBL" id="VUNC01000005">
    <property type="protein sequence ID" value="MST72944.1"/>
    <property type="molecule type" value="Genomic_DNA"/>
</dbReference>
<dbReference type="Proteomes" id="UP000469325">
    <property type="component" value="Unassembled WGS sequence"/>
</dbReference>
<dbReference type="HAMAP" id="MF_00489">
    <property type="entry name" value="UPF0178"/>
    <property type="match status" value="1"/>
</dbReference>
<evidence type="ECO:0000313" key="4">
    <source>
        <dbReference type="Proteomes" id="UP000469325"/>
    </source>
</evidence>
<accession>A0A6N7XPN0</accession>